<dbReference type="GO" id="GO:0032259">
    <property type="term" value="P:methylation"/>
    <property type="evidence" value="ECO:0007669"/>
    <property type="project" value="UniProtKB-KW"/>
</dbReference>
<evidence type="ECO:0000256" key="5">
    <source>
        <dbReference type="SAM" id="Phobius"/>
    </source>
</evidence>
<name>A0ABU8H091_9SPHN</name>
<evidence type="ECO:0000256" key="4">
    <source>
        <dbReference type="ARBA" id="ARBA00023136"/>
    </source>
</evidence>
<sequence length="111" mass="12921">MADWRAADACETGRYGRNWSPGLELREGHRLVTGGVYALWRHPMYVSIWLAAFCQPLLVHNLIAGLLVVPAFAAMWWLRVPQEEAMMRHQFGEHYARYCVRVGRLWPRLGR</sequence>
<proteinExistence type="predicted"/>
<gene>
    <name evidence="6" type="ORF">V8201_03110</name>
</gene>
<evidence type="ECO:0000313" key="7">
    <source>
        <dbReference type="Proteomes" id="UP001367771"/>
    </source>
</evidence>
<keyword evidence="3 5" id="KW-1133">Transmembrane helix</keyword>
<dbReference type="EC" id="2.1.1.100" evidence="6"/>
<dbReference type="InterPro" id="IPR007269">
    <property type="entry name" value="ICMT_MeTrfase"/>
</dbReference>
<accession>A0ABU8H091</accession>
<dbReference type="PANTHER" id="PTHR12714">
    <property type="entry name" value="PROTEIN-S ISOPRENYLCYSTEINE O-METHYLTRANSFERASE"/>
    <property type="match status" value="1"/>
</dbReference>
<dbReference type="EC" id="2.1.1.334" evidence="6"/>
<keyword evidence="4 5" id="KW-0472">Membrane</keyword>
<comment type="caution">
    <text evidence="6">The sequence shown here is derived from an EMBL/GenBank/DDBJ whole genome shotgun (WGS) entry which is preliminary data.</text>
</comment>
<keyword evidence="7" id="KW-1185">Reference proteome</keyword>
<evidence type="ECO:0000313" key="6">
    <source>
        <dbReference type="EMBL" id="MEI5686064.1"/>
    </source>
</evidence>
<comment type="subcellular location">
    <subcellularLocation>
        <location evidence="1">Membrane</location>
        <topology evidence="1">Multi-pass membrane protein</topology>
    </subcellularLocation>
</comment>
<dbReference type="Gene3D" id="1.20.120.1630">
    <property type="match status" value="1"/>
</dbReference>
<evidence type="ECO:0000256" key="1">
    <source>
        <dbReference type="ARBA" id="ARBA00004141"/>
    </source>
</evidence>
<evidence type="ECO:0000256" key="2">
    <source>
        <dbReference type="ARBA" id="ARBA00022692"/>
    </source>
</evidence>
<dbReference type="RefSeq" id="WP_336544532.1">
    <property type="nucleotide sequence ID" value="NZ_JBBBDM010000001.1"/>
</dbReference>
<dbReference type="PANTHER" id="PTHR12714:SF9">
    <property type="entry name" value="PROTEIN-S-ISOPRENYLCYSTEINE O-METHYLTRANSFERASE"/>
    <property type="match status" value="1"/>
</dbReference>
<evidence type="ECO:0000256" key="3">
    <source>
        <dbReference type="ARBA" id="ARBA00022989"/>
    </source>
</evidence>
<keyword evidence="2 5" id="KW-0812">Transmembrane</keyword>
<organism evidence="6 7">
    <name type="scientific">Sphingomonas kyungheensis</name>
    <dbReference type="NCBI Taxonomy" id="1069987"/>
    <lineage>
        <taxon>Bacteria</taxon>
        <taxon>Pseudomonadati</taxon>
        <taxon>Pseudomonadota</taxon>
        <taxon>Alphaproteobacteria</taxon>
        <taxon>Sphingomonadales</taxon>
        <taxon>Sphingomonadaceae</taxon>
        <taxon>Sphingomonas</taxon>
    </lineage>
</organism>
<feature type="transmembrane region" description="Helical" evidence="5">
    <location>
        <begin position="48"/>
        <end position="78"/>
    </location>
</feature>
<dbReference type="GO" id="GO:0004671">
    <property type="term" value="F:protein C-terminal S-isoprenylcysteine carboxyl O-methyltransferase activity"/>
    <property type="evidence" value="ECO:0007669"/>
    <property type="project" value="UniProtKB-EC"/>
</dbReference>
<dbReference type="Proteomes" id="UP001367771">
    <property type="component" value="Unassembled WGS sequence"/>
</dbReference>
<keyword evidence="6" id="KW-0808">Transferase</keyword>
<protein>
    <submittedName>
        <fullName evidence="6">Isoprenylcysteine carboxylmethyltransferase family protein</fullName>
        <ecNumber evidence="6">2.1.1.100</ecNumber>
        <ecNumber evidence="6">2.1.1.334</ecNumber>
    </submittedName>
</protein>
<dbReference type="EMBL" id="JBBBDM010000001">
    <property type="protein sequence ID" value="MEI5686064.1"/>
    <property type="molecule type" value="Genomic_DNA"/>
</dbReference>
<reference evidence="6 7" key="1">
    <citation type="journal article" date="2013" name="Int. J. Syst. Evol. Microbiol.">
        <title>Sphingomonas kyungheensis sp. nov., a bacterium with ginsenoside-converting activity isolated from soil of a ginseng field.</title>
        <authorList>
            <person name="Son H.M."/>
            <person name="Yang J.E."/>
            <person name="Park Y."/>
            <person name="Han C.K."/>
            <person name="Kim S.G."/>
            <person name="Kook M."/>
            <person name="Yi T.H."/>
        </authorList>
    </citation>
    <scope>NUCLEOTIDE SEQUENCE [LARGE SCALE GENOMIC DNA]</scope>
    <source>
        <strain evidence="6 7">LMG 26582</strain>
    </source>
</reference>
<keyword evidence="6" id="KW-0489">Methyltransferase</keyword>
<dbReference type="Pfam" id="PF04140">
    <property type="entry name" value="ICMT"/>
    <property type="match status" value="1"/>
</dbReference>